<dbReference type="PANTHER" id="PTHR12867:SF6">
    <property type="entry name" value="N-ACETYLGLUCOSAMINYLDIPHOSPHODOLICHOL N-ACETYLGLUCOSAMINYLTRANSFERASE"/>
    <property type="match status" value="1"/>
</dbReference>
<keyword evidence="7" id="KW-0256">Endoplasmic reticulum</keyword>
<evidence type="ECO:0000256" key="4">
    <source>
        <dbReference type="ARBA" id="ARBA00017468"/>
    </source>
</evidence>
<dbReference type="PANTHER" id="PTHR12867">
    <property type="entry name" value="GLYCOSYL TRANSFERASE-RELATED"/>
    <property type="match status" value="1"/>
</dbReference>
<feature type="transmembrane region" description="Helical" evidence="9">
    <location>
        <begin position="160"/>
        <end position="178"/>
    </location>
</feature>
<evidence type="ECO:0000256" key="1">
    <source>
        <dbReference type="ARBA" id="ARBA00004240"/>
    </source>
</evidence>
<dbReference type="Proteomes" id="UP000035681">
    <property type="component" value="Unplaced"/>
</dbReference>
<evidence type="ECO:0000313" key="11">
    <source>
        <dbReference type="Proteomes" id="UP000035681"/>
    </source>
</evidence>
<feature type="transmembrane region" description="Helical" evidence="9">
    <location>
        <begin position="358"/>
        <end position="376"/>
    </location>
</feature>
<feature type="region of interest" description="Disordered" evidence="8">
    <location>
        <begin position="500"/>
        <end position="522"/>
    </location>
</feature>
<dbReference type="InterPro" id="IPR007235">
    <property type="entry name" value="Glyco_trans_28_C"/>
</dbReference>
<feature type="transmembrane region" description="Helical" evidence="9">
    <location>
        <begin position="383"/>
        <end position="402"/>
    </location>
</feature>
<name>A0AAF5DG35_STRER</name>
<keyword evidence="9" id="KW-0812">Transmembrane</keyword>
<feature type="transmembrane region" description="Helical" evidence="9">
    <location>
        <begin position="408"/>
        <end position="429"/>
    </location>
</feature>
<dbReference type="GO" id="GO:0004577">
    <property type="term" value="F:N-acetylglucosaminyldiphosphodolichol N-acetylglucosaminyltransferase activity"/>
    <property type="evidence" value="ECO:0007669"/>
    <property type="project" value="UniProtKB-EC"/>
</dbReference>
<feature type="transmembrane region" description="Helical" evidence="9">
    <location>
        <begin position="271"/>
        <end position="294"/>
    </location>
</feature>
<dbReference type="GO" id="GO:0006488">
    <property type="term" value="P:dolichol-linked oligosaccharide biosynthetic process"/>
    <property type="evidence" value="ECO:0007669"/>
    <property type="project" value="InterPro"/>
</dbReference>
<feature type="transmembrane region" description="Helical" evidence="9">
    <location>
        <begin position="190"/>
        <end position="207"/>
    </location>
</feature>
<keyword evidence="9" id="KW-0472">Membrane</keyword>
<keyword evidence="6" id="KW-0808">Transferase</keyword>
<feature type="transmembrane region" description="Helical" evidence="9">
    <location>
        <begin position="441"/>
        <end position="463"/>
    </location>
</feature>
<accession>A0AAF5DG35</accession>
<evidence type="ECO:0000256" key="3">
    <source>
        <dbReference type="ARBA" id="ARBA00012614"/>
    </source>
</evidence>
<evidence type="ECO:0000313" key="12">
    <source>
        <dbReference type="WBParaSite" id="TCONS_00011058.p1"/>
    </source>
</evidence>
<keyword evidence="11" id="KW-1185">Reference proteome</keyword>
<dbReference type="InterPro" id="IPR036259">
    <property type="entry name" value="MFS_trans_sf"/>
</dbReference>
<dbReference type="WBParaSite" id="TCONS_00011058.p1">
    <property type="protein sequence ID" value="TCONS_00011058.p1"/>
    <property type="gene ID" value="XLOC_005051"/>
</dbReference>
<feature type="domain" description="Glycosyl transferase family 28 C-terminal" evidence="10">
    <location>
        <begin position="18"/>
        <end position="140"/>
    </location>
</feature>
<protein>
    <recommendedName>
        <fullName evidence="4">UDP-N-acetylglucosamine transferase subunit ALG13</fullName>
        <ecNumber evidence="3">2.4.1.141</ecNumber>
    </recommendedName>
</protein>
<dbReference type="Pfam" id="PF04101">
    <property type="entry name" value="Glyco_tran_28_C"/>
    <property type="match status" value="1"/>
</dbReference>
<dbReference type="GO" id="GO:0005783">
    <property type="term" value="C:endoplasmic reticulum"/>
    <property type="evidence" value="ECO:0007669"/>
    <property type="project" value="UniProtKB-SubCell"/>
</dbReference>
<dbReference type="InterPro" id="IPR011701">
    <property type="entry name" value="MFS"/>
</dbReference>
<dbReference type="EC" id="2.4.1.141" evidence="3"/>
<evidence type="ECO:0000256" key="5">
    <source>
        <dbReference type="ARBA" id="ARBA00022676"/>
    </source>
</evidence>
<dbReference type="Pfam" id="PF07690">
    <property type="entry name" value="MFS_1"/>
    <property type="match status" value="1"/>
</dbReference>
<dbReference type="SUPFAM" id="SSF53756">
    <property type="entry name" value="UDP-Glycosyltransferase/glycogen phosphorylase"/>
    <property type="match status" value="1"/>
</dbReference>
<evidence type="ECO:0000256" key="2">
    <source>
        <dbReference type="ARBA" id="ARBA00006962"/>
    </source>
</evidence>
<dbReference type="SUPFAM" id="SSF103473">
    <property type="entry name" value="MFS general substrate transporter"/>
    <property type="match status" value="1"/>
</dbReference>
<feature type="transmembrane region" description="Helical" evidence="9">
    <location>
        <begin position="469"/>
        <end position="488"/>
    </location>
</feature>
<dbReference type="Gene3D" id="1.20.1250.20">
    <property type="entry name" value="MFS general substrate transporter like domains"/>
    <property type="match status" value="2"/>
</dbReference>
<comment type="subcellular location">
    <subcellularLocation>
        <location evidence="1">Endoplasmic reticulum</location>
    </subcellularLocation>
</comment>
<feature type="transmembrane region" description="Helical" evidence="9">
    <location>
        <begin position="315"/>
        <end position="338"/>
    </location>
</feature>
<sequence length="538" mass="61044">ELETERLMLALHDFGVDELVIQHGNSNYNHNKELEEKYKINIISYNFKSSIIEDMSSADFIITHAGAGTTLECLRLKKPFIVVENDTLMNGHQYELAEKLHSLGICKFTTPYGLPYVLDRDIFENERQITPAKNSSFFSDFVFMKISDITKDISITEDDYAILITIQFTGIACGKFFMSTFVDILAPNKFMFLSVIVVCGCLVGFTVQTTFYGLAAILFVLSFIQAGGWSISSKLCKIYFDGKLLSILLGTLINANNICSIFYIYDYEDQWKYTCYGAAATGVLLAFSAVLVFFENKCYKKIDKQNNISFRLQDIIGNQVILNISLGYFFVLQCRSLTETRIQKYLTKFDDIDISKLNLSYDIGGILGSIVSGYLASKNDFDFLREFCVVLAMMGSGIYYIVDKPFPLLFGVVGFSITAAMNFMETLTIRKVPIYMFGKSMAFISTVANIGSITVGLPFEILIKNSSLTIIPQLFIIEVVFYISFKFLQHSKDRKIGKEIKSETFKQHPKDDMEENEKEVKENKKVILSGKISRRNKK</sequence>
<evidence type="ECO:0000256" key="7">
    <source>
        <dbReference type="ARBA" id="ARBA00022824"/>
    </source>
</evidence>
<evidence type="ECO:0000256" key="6">
    <source>
        <dbReference type="ARBA" id="ARBA00022679"/>
    </source>
</evidence>
<keyword evidence="5" id="KW-0328">Glycosyltransferase</keyword>
<proteinExistence type="inferred from homology"/>
<comment type="similarity">
    <text evidence="2">Belongs to the glycosyltransferase 28 family.</text>
</comment>
<evidence type="ECO:0000256" key="9">
    <source>
        <dbReference type="SAM" id="Phobius"/>
    </source>
</evidence>
<dbReference type="GO" id="GO:0022857">
    <property type="term" value="F:transmembrane transporter activity"/>
    <property type="evidence" value="ECO:0007669"/>
    <property type="project" value="InterPro"/>
</dbReference>
<feature type="compositionally biased region" description="Basic and acidic residues" evidence="8">
    <location>
        <begin position="500"/>
        <end position="511"/>
    </location>
</feature>
<reference evidence="12" key="1">
    <citation type="submission" date="2024-02" db="UniProtKB">
        <authorList>
            <consortium name="WormBaseParasite"/>
        </authorList>
    </citation>
    <scope>IDENTIFICATION</scope>
</reference>
<evidence type="ECO:0000259" key="10">
    <source>
        <dbReference type="Pfam" id="PF04101"/>
    </source>
</evidence>
<organism evidence="11 12">
    <name type="scientific">Strongyloides stercoralis</name>
    <name type="common">Threadworm</name>
    <dbReference type="NCBI Taxonomy" id="6248"/>
    <lineage>
        <taxon>Eukaryota</taxon>
        <taxon>Metazoa</taxon>
        <taxon>Ecdysozoa</taxon>
        <taxon>Nematoda</taxon>
        <taxon>Chromadorea</taxon>
        <taxon>Rhabditida</taxon>
        <taxon>Tylenchina</taxon>
        <taxon>Panagrolaimomorpha</taxon>
        <taxon>Strongyloidoidea</taxon>
        <taxon>Strongyloididae</taxon>
        <taxon>Strongyloides</taxon>
    </lineage>
</organism>
<keyword evidence="9" id="KW-1133">Transmembrane helix</keyword>
<feature type="transmembrane region" description="Helical" evidence="9">
    <location>
        <begin position="244"/>
        <end position="265"/>
    </location>
</feature>
<dbReference type="AlphaFoldDB" id="A0AAF5DG35"/>
<evidence type="ECO:0000256" key="8">
    <source>
        <dbReference type="SAM" id="MobiDB-lite"/>
    </source>
</evidence>
<dbReference type="InterPro" id="IPR039042">
    <property type="entry name" value="Alg13-like"/>
</dbReference>
<dbReference type="Gene3D" id="3.40.50.2000">
    <property type="entry name" value="Glycogen Phosphorylase B"/>
    <property type="match status" value="1"/>
</dbReference>